<evidence type="ECO:0000313" key="2">
    <source>
        <dbReference type="Proteomes" id="UP000501600"/>
    </source>
</evidence>
<dbReference type="AlphaFoldDB" id="A0A6H2DLQ2"/>
<evidence type="ECO:0000313" key="1">
    <source>
        <dbReference type="EMBL" id="QJB68913.1"/>
    </source>
</evidence>
<keyword evidence="2" id="KW-1185">Reference proteome</keyword>
<proteinExistence type="predicted"/>
<dbReference type="RefSeq" id="WP_168818755.1">
    <property type="nucleotide sequence ID" value="NZ_CP051217.1"/>
</dbReference>
<dbReference type="EMBL" id="CP051217">
    <property type="protein sequence ID" value="QJB68913.1"/>
    <property type="molecule type" value="Genomic_DNA"/>
</dbReference>
<name>A0A6H2DLQ2_9SPHN</name>
<dbReference type="KEGG" id="phao:HF685_06180"/>
<organism evidence="1 2">
    <name type="scientific">Parasphingorhabdus halotolerans</name>
    <dbReference type="NCBI Taxonomy" id="2725558"/>
    <lineage>
        <taxon>Bacteria</taxon>
        <taxon>Pseudomonadati</taxon>
        <taxon>Pseudomonadota</taxon>
        <taxon>Alphaproteobacteria</taxon>
        <taxon>Sphingomonadales</taxon>
        <taxon>Sphingomonadaceae</taxon>
        <taxon>Parasphingorhabdus</taxon>
    </lineage>
</organism>
<sequence>MANAKTKPKTRQVNFLADVADQSGLTVEELRVGGAAFFTKLGSNRSKLIGALVAASTASGAKPECFLTLLDTLAKQLGHGLDTGNRDTVLTHETGDAPVYQDC</sequence>
<dbReference type="Proteomes" id="UP000501600">
    <property type="component" value="Chromosome"/>
</dbReference>
<gene>
    <name evidence="1" type="ORF">HF685_06180</name>
</gene>
<reference evidence="1 2" key="1">
    <citation type="submission" date="2020-04" db="EMBL/GenBank/DDBJ databases">
        <title>Genome sequence for Sphingorhabdus sp. strain M1.</title>
        <authorList>
            <person name="Park S.-J."/>
        </authorList>
    </citation>
    <scope>NUCLEOTIDE SEQUENCE [LARGE SCALE GENOMIC DNA]</scope>
    <source>
        <strain evidence="1 2">JK6</strain>
    </source>
</reference>
<accession>A0A6H2DLQ2</accession>
<protein>
    <submittedName>
        <fullName evidence="1">Uncharacterized protein</fullName>
    </submittedName>
</protein>